<dbReference type="EMBL" id="BA000035">
    <property type="protein sequence ID" value="BAC18082.1"/>
    <property type="molecule type" value="Genomic_DNA"/>
</dbReference>
<evidence type="ECO:0000256" key="1">
    <source>
        <dbReference type="ARBA" id="ARBA00008812"/>
    </source>
</evidence>
<dbReference type="InterPro" id="IPR036761">
    <property type="entry name" value="TTHA0802/YceI-like_sf"/>
</dbReference>
<sequence length="228" mass="24935">MPFLLTHHQSWPIIEDEPIANGTHRRGSATWNTAGARAPVTQKQREGYEMTNLNGTWILDPAHTEIKFVARHAMVTKVTGKFTEFDSNIVVDTDNPENSSAKVVIKADSLTTGNADRDGHVKGDDFFAVEKFPEITFVATSFNIKNENEGTVTGDLTIKETTKSVTLDVEVGGVAEDPFGNVRMGFEATTKINRKDFGVDWQAPLNTGGVLVSEEIKIQIDGSGIKQA</sequence>
<dbReference type="KEGG" id="cef:CE1272"/>
<evidence type="ECO:0000259" key="2">
    <source>
        <dbReference type="SMART" id="SM00867"/>
    </source>
</evidence>
<dbReference type="InterPro" id="IPR007372">
    <property type="entry name" value="Lipid/polyisoprenoid-bd_YceI"/>
</dbReference>
<protein>
    <recommendedName>
        <fullName evidence="2">Lipid/polyisoprenoid-binding YceI-like domain-containing protein</fullName>
    </recommendedName>
</protein>
<dbReference type="Gene3D" id="2.40.128.110">
    <property type="entry name" value="Lipid/polyisoprenoid-binding, YceI-like"/>
    <property type="match status" value="1"/>
</dbReference>
<dbReference type="Pfam" id="PF04264">
    <property type="entry name" value="YceI"/>
    <property type="match status" value="1"/>
</dbReference>
<evidence type="ECO:0000313" key="4">
    <source>
        <dbReference type="Proteomes" id="UP000001409"/>
    </source>
</evidence>
<evidence type="ECO:0000313" key="3">
    <source>
        <dbReference type="EMBL" id="BAC18082.1"/>
    </source>
</evidence>
<name>Q8FQ61_COREF</name>
<proteinExistence type="inferred from homology"/>
<dbReference type="HOGENOM" id="CLU_071003_3_0_11"/>
<organism evidence="3 4">
    <name type="scientific">Corynebacterium efficiens (strain DSM 44549 / YS-314 / AJ 12310 / JCM 11189 / NBRC 100395)</name>
    <dbReference type="NCBI Taxonomy" id="196164"/>
    <lineage>
        <taxon>Bacteria</taxon>
        <taxon>Bacillati</taxon>
        <taxon>Actinomycetota</taxon>
        <taxon>Actinomycetes</taxon>
        <taxon>Mycobacteriales</taxon>
        <taxon>Corynebacteriaceae</taxon>
        <taxon>Corynebacterium</taxon>
    </lineage>
</organism>
<keyword evidence="4" id="KW-1185">Reference proteome</keyword>
<comment type="similarity">
    <text evidence="1">Belongs to the UPF0312 family.</text>
</comment>
<dbReference type="PANTHER" id="PTHR34406:SF1">
    <property type="entry name" value="PROTEIN YCEI"/>
    <property type="match status" value="1"/>
</dbReference>
<reference evidence="3 4" key="1">
    <citation type="journal article" date="2003" name="Genome Res.">
        <title>Comparative complete genome sequence analysis of the amino acid replacements responsible for the thermostability of Corynebacterium efficiens.</title>
        <authorList>
            <person name="Nishio Y."/>
            <person name="Nakamura Y."/>
            <person name="Kawarabayasi Y."/>
            <person name="Usuda Y."/>
            <person name="Kimura E."/>
            <person name="Sugimoto S."/>
            <person name="Matsui K."/>
            <person name="Yamagishi A."/>
            <person name="Kikuchi H."/>
            <person name="Ikeo K."/>
            <person name="Gojobori T."/>
        </authorList>
    </citation>
    <scope>NUCLEOTIDE SEQUENCE [LARGE SCALE GENOMIC DNA]</scope>
    <source>
        <strain evidence="4">DSM 44549 / YS-314 / AJ 12310 / JCM 11189 / NBRC 100395</strain>
    </source>
</reference>
<dbReference type="PANTHER" id="PTHR34406">
    <property type="entry name" value="PROTEIN YCEI"/>
    <property type="match status" value="1"/>
</dbReference>
<dbReference type="SMART" id="SM00867">
    <property type="entry name" value="YceI"/>
    <property type="match status" value="1"/>
</dbReference>
<dbReference type="Proteomes" id="UP000001409">
    <property type="component" value="Chromosome"/>
</dbReference>
<dbReference type="STRING" id="196164.gene:10741680"/>
<feature type="domain" description="Lipid/polyisoprenoid-binding YceI-like" evidence="2">
    <location>
        <begin position="56"/>
        <end position="225"/>
    </location>
</feature>
<dbReference type="SUPFAM" id="SSF101874">
    <property type="entry name" value="YceI-like"/>
    <property type="match status" value="1"/>
</dbReference>
<dbReference type="AlphaFoldDB" id="Q8FQ61"/>
<accession>Q8FQ61</accession>
<dbReference type="eggNOG" id="COG2353">
    <property type="taxonomic scope" value="Bacteria"/>
</dbReference>